<dbReference type="EMBL" id="LN679139">
    <property type="protein sequence ID" value="CEL59938.1"/>
    <property type="molecule type" value="Genomic_DNA"/>
</dbReference>
<dbReference type="CDD" id="cd00067">
    <property type="entry name" value="GAL4"/>
    <property type="match status" value="1"/>
</dbReference>
<dbReference type="SUPFAM" id="SSF57701">
    <property type="entry name" value="Zn2/Cys6 DNA-binding domain"/>
    <property type="match status" value="1"/>
</dbReference>
<organism evidence="4 5">
    <name type="scientific">Thanatephorus cucumeris (strain AG1-IB / isolate 7/3/14)</name>
    <name type="common">Lettuce bottom rot fungus</name>
    <name type="synonym">Rhizoctonia solani</name>
    <dbReference type="NCBI Taxonomy" id="1108050"/>
    <lineage>
        <taxon>Eukaryota</taxon>
        <taxon>Fungi</taxon>
        <taxon>Dikarya</taxon>
        <taxon>Basidiomycota</taxon>
        <taxon>Agaricomycotina</taxon>
        <taxon>Agaricomycetes</taxon>
        <taxon>Cantharellales</taxon>
        <taxon>Ceratobasidiaceae</taxon>
        <taxon>Rhizoctonia</taxon>
        <taxon>Rhizoctonia solani AG-1</taxon>
    </lineage>
</organism>
<reference evidence="4 5" key="1">
    <citation type="submission" date="2014-11" db="EMBL/GenBank/DDBJ databases">
        <authorList>
            <person name="Wibberg Daniel"/>
        </authorList>
    </citation>
    <scope>NUCLEOTIDE SEQUENCE [LARGE SCALE GENOMIC DNA]</scope>
    <source>
        <strain evidence="4">Rhizoctonia solani AG1-IB 7/3/14</strain>
    </source>
</reference>
<protein>
    <recommendedName>
        <fullName evidence="3">Zn(2)-C6 fungal-type domain-containing protein</fullName>
    </recommendedName>
</protein>
<evidence type="ECO:0000256" key="2">
    <source>
        <dbReference type="ARBA" id="ARBA00023242"/>
    </source>
</evidence>
<dbReference type="PANTHER" id="PTHR37534">
    <property type="entry name" value="TRANSCRIPTIONAL ACTIVATOR PROTEIN UGA3"/>
    <property type="match status" value="1"/>
</dbReference>
<proteinExistence type="predicted"/>
<evidence type="ECO:0000313" key="5">
    <source>
        <dbReference type="Proteomes" id="UP000059188"/>
    </source>
</evidence>
<comment type="subcellular location">
    <subcellularLocation>
        <location evidence="1">Nucleus</location>
    </subcellularLocation>
</comment>
<name>A0A0B7FUL7_THACB</name>
<dbReference type="Proteomes" id="UP000059188">
    <property type="component" value="Unassembled WGS sequence"/>
</dbReference>
<dbReference type="PROSITE" id="PS50048">
    <property type="entry name" value="ZN2_CY6_FUNGAL_2"/>
    <property type="match status" value="1"/>
</dbReference>
<accession>A0A0B7FUL7</accession>
<keyword evidence="2" id="KW-0539">Nucleus</keyword>
<dbReference type="STRING" id="1108050.A0A0B7FUL7"/>
<evidence type="ECO:0000259" key="3">
    <source>
        <dbReference type="PROSITE" id="PS50048"/>
    </source>
</evidence>
<dbReference type="InterPro" id="IPR036864">
    <property type="entry name" value="Zn2-C6_fun-type_DNA-bd_sf"/>
</dbReference>
<evidence type="ECO:0000313" key="4">
    <source>
        <dbReference type="EMBL" id="CEL59938.1"/>
    </source>
</evidence>
<dbReference type="AlphaFoldDB" id="A0A0B7FUL7"/>
<dbReference type="InterPro" id="IPR001138">
    <property type="entry name" value="Zn2Cys6_DnaBD"/>
</dbReference>
<keyword evidence="5" id="KW-1185">Reference proteome</keyword>
<dbReference type="Pfam" id="PF00172">
    <property type="entry name" value="Zn_clus"/>
    <property type="match status" value="1"/>
</dbReference>
<dbReference type="GO" id="GO:0005634">
    <property type="term" value="C:nucleus"/>
    <property type="evidence" value="ECO:0007669"/>
    <property type="project" value="UniProtKB-SubCell"/>
</dbReference>
<gene>
    <name evidence="4" type="ORF">RSOLAG1IB_09222</name>
</gene>
<evidence type="ECO:0000256" key="1">
    <source>
        <dbReference type="ARBA" id="ARBA00004123"/>
    </source>
</evidence>
<dbReference type="Gene3D" id="4.10.240.10">
    <property type="entry name" value="Zn(2)-C6 fungal-type DNA-binding domain"/>
    <property type="match status" value="1"/>
</dbReference>
<dbReference type="InterPro" id="IPR021858">
    <property type="entry name" value="Fun_TF"/>
</dbReference>
<dbReference type="GO" id="GO:0000981">
    <property type="term" value="F:DNA-binding transcription factor activity, RNA polymerase II-specific"/>
    <property type="evidence" value="ECO:0007669"/>
    <property type="project" value="InterPro"/>
</dbReference>
<dbReference type="SMART" id="SM00066">
    <property type="entry name" value="GAL4"/>
    <property type="match status" value="1"/>
</dbReference>
<sequence>MSSALNSKKRRSRNGCLPCREKRKKCNEQWPICDRCDRTRSACVWPPPRSRFDLAGDINIHSFPDASLDADVDMAISELMANPVSTSAPGLDDGSLSQGDNSALWDHTHINFGLDRSVALGSSSSWPSGISTMLYGVPNSRITKGQAARMWEYAHDLGPRIIWPPKDCVNCDELDPEGVAPVFRQSIATMTRRSSIEPMFQDVFYFYSTFLTRLFYDYTLSSETIVKWLFRKFNASDSAKYGMLCMAVLYRSDYERSMLAPSWRDGAKEIYSHAIDYLSRDLEDEKLSAWEKLTGLVSIMDYEFHTGQISKYYSHGTKALPLVKAVIGGDTIDLLNLRGEEMFDVNMWAWCDILDSMATCTPTRLKYESDLERAAQRGTEESAACQDKGIEWLNGIPNVLAVLLARISALRHSTLSEPEKVSEGAELERLIRNWEIRTLQTKDSRLRIARIGAQEIWRHTAILYVHQTIFKSGSGHPIVKDSVKNIIKLASTLEPGANPDSFLYLPYFISAFYAISQKDRYIMRSRLINCGNAIYLRNLARCLDELWKETDSAGRLTSWSDKKLPRITF</sequence>
<feature type="domain" description="Zn(2)-C6 fungal-type" evidence="3">
    <location>
        <begin position="15"/>
        <end position="45"/>
    </location>
</feature>
<dbReference type="Pfam" id="PF11951">
    <property type="entry name" value="Fungal_trans_2"/>
    <property type="match status" value="1"/>
</dbReference>
<dbReference type="PROSITE" id="PS00463">
    <property type="entry name" value="ZN2_CY6_FUNGAL_1"/>
    <property type="match status" value="1"/>
</dbReference>
<dbReference type="PANTHER" id="PTHR37534:SF46">
    <property type="entry name" value="ZN(II)2CYS6 TRANSCRIPTION FACTOR (EUROFUNG)"/>
    <property type="match status" value="1"/>
</dbReference>
<dbReference type="GO" id="GO:0008270">
    <property type="term" value="F:zinc ion binding"/>
    <property type="evidence" value="ECO:0007669"/>
    <property type="project" value="InterPro"/>
</dbReference>
<dbReference type="OrthoDB" id="5419315at2759"/>